<keyword evidence="7" id="KW-0175">Coiled coil</keyword>
<evidence type="ECO:0000256" key="7">
    <source>
        <dbReference type="SAM" id="Coils"/>
    </source>
</evidence>
<dbReference type="GO" id="GO:0051082">
    <property type="term" value="F:unfolded protein binding"/>
    <property type="evidence" value="ECO:0007669"/>
    <property type="project" value="UniProtKB-UniRule"/>
</dbReference>
<dbReference type="Proteomes" id="UP000288215">
    <property type="component" value="Unassembled WGS sequence"/>
</dbReference>
<dbReference type="EMBL" id="RXGA01000003">
    <property type="protein sequence ID" value="RWX72828.1"/>
    <property type="molecule type" value="Genomic_DNA"/>
</dbReference>
<dbReference type="Gene3D" id="1.10.287.370">
    <property type="match status" value="1"/>
</dbReference>
<evidence type="ECO:0000313" key="9">
    <source>
        <dbReference type="Proteomes" id="UP000288215"/>
    </source>
</evidence>
<comment type="function">
    <text evidence="4 5">Molecular chaperone capable of stabilizing a range of proteins. Seems to fulfill an ATP-independent, HSP70-like function in archaeal de novo protein folding.</text>
</comment>
<evidence type="ECO:0000256" key="3">
    <source>
        <dbReference type="ARBA" id="ARBA00023186"/>
    </source>
</evidence>
<comment type="caution">
    <text evidence="8">The sequence shown here is derived from an EMBL/GenBank/DDBJ whole genome shotgun (WGS) entry which is preliminary data.</text>
</comment>
<evidence type="ECO:0000256" key="5">
    <source>
        <dbReference type="HAMAP-Rule" id="MF_00308"/>
    </source>
</evidence>
<dbReference type="GO" id="GO:0006457">
    <property type="term" value="P:protein folding"/>
    <property type="evidence" value="ECO:0007669"/>
    <property type="project" value="UniProtKB-UniRule"/>
</dbReference>
<evidence type="ECO:0000256" key="2">
    <source>
        <dbReference type="ARBA" id="ARBA00011716"/>
    </source>
</evidence>
<sequence length="148" mass="16074">MTSPQPSQKEVLDELLLEFSNLKAYADAIRQQIELTTNILAELVLSKSSLEEINARGGNGEVLVHVGAGNHIRVQLNSVQSVIVGVGAGFSVEKGIADAIAEMETRIKQAQEQSVKLQEEYAKVSQRLVQVQEQVDSIYAKLEATGQA</sequence>
<dbReference type="NCBIfam" id="TIGR00293">
    <property type="entry name" value="prefoldin subunit alpha"/>
    <property type="match status" value="1"/>
</dbReference>
<evidence type="ECO:0000256" key="1">
    <source>
        <dbReference type="ARBA" id="ARBA00010048"/>
    </source>
</evidence>
<proteinExistence type="inferred from homology"/>
<comment type="subcellular location">
    <subcellularLocation>
        <location evidence="5">Cytoplasm</location>
    </subcellularLocation>
</comment>
<feature type="coiled-coil region" evidence="7">
    <location>
        <begin position="93"/>
        <end position="134"/>
    </location>
</feature>
<organism evidence="8 9">
    <name type="scientific">Methanosuratincola subterraneus</name>
    <dbReference type="NCBI Taxonomy" id="2593994"/>
    <lineage>
        <taxon>Archaea</taxon>
        <taxon>Thermoproteota</taxon>
        <taxon>Methanosuratincolia</taxon>
        <taxon>Candidatus Methanomethylicales</taxon>
        <taxon>Candidatus Methanomethylicaceae</taxon>
        <taxon>Candidatus Methanosuratincola (ex Vanwonterghem et al. 2016)</taxon>
    </lineage>
</organism>
<gene>
    <name evidence="5" type="primary">pfdA</name>
    <name evidence="8" type="ORF">Metus_0802</name>
</gene>
<dbReference type="InterPro" id="IPR011599">
    <property type="entry name" value="PFD_alpha_archaea"/>
</dbReference>
<evidence type="ECO:0000256" key="4">
    <source>
        <dbReference type="ARBA" id="ARBA00025077"/>
    </source>
</evidence>
<keyword evidence="3 5" id="KW-0143">Chaperone</keyword>
<dbReference type="InterPro" id="IPR004127">
    <property type="entry name" value="Prefoldin_subunit_alpha"/>
</dbReference>
<dbReference type="CDD" id="cd23160">
    <property type="entry name" value="Prefoldin_alpha_GimC"/>
    <property type="match status" value="1"/>
</dbReference>
<dbReference type="HAMAP" id="MF_00308">
    <property type="entry name" value="PfdA"/>
    <property type="match status" value="1"/>
</dbReference>
<dbReference type="GO" id="GO:0016272">
    <property type="term" value="C:prefoldin complex"/>
    <property type="evidence" value="ECO:0007669"/>
    <property type="project" value="UniProtKB-UniRule"/>
</dbReference>
<dbReference type="InterPro" id="IPR009053">
    <property type="entry name" value="Prefoldin"/>
</dbReference>
<name>A0A444L5H5_METS7</name>
<comment type="subunit">
    <text evidence="2 5">Heterohexamer of two alpha and four beta subunits.</text>
</comment>
<protein>
    <recommendedName>
        <fullName evidence="5 6">Prefoldin subunit alpha</fullName>
    </recommendedName>
    <alternativeName>
        <fullName evidence="5">GimC subunit alpha</fullName>
    </alternativeName>
</protein>
<evidence type="ECO:0000313" key="8">
    <source>
        <dbReference type="EMBL" id="RWX72828.1"/>
    </source>
</evidence>
<dbReference type="SUPFAM" id="SSF46579">
    <property type="entry name" value="Prefoldin"/>
    <property type="match status" value="1"/>
</dbReference>
<dbReference type="Pfam" id="PF02996">
    <property type="entry name" value="Prefoldin"/>
    <property type="match status" value="1"/>
</dbReference>
<comment type="similarity">
    <text evidence="5">Belongs to the prefoldin alpha subunit family.</text>
</comment>
<evidence type="ECO:0000256" key="6">
    <source>
        <dbReference type="NCBIfam" id="TIGR00293"/>
    </source>
</evidence>
<dbReference type="AlphaFoldDB" id="A0A444L5H5"/>
<keyword evidence="5" id="KW-0963">Cytoplasm</keyword>
<accession>A0A444L5H5</accession>
<reference evidence="8 9" key="1">
    <citation type="submission" date="2018-12" db="EMBL/GenBank/DDBJ databases">
        <title>The complete genome of the methanogenic archaea of the candidate phylum Verstraetearchaeota, obtained from the metagenome of underground thermal water.</title>
        <authorList>
            <person name="Kadnikov V.V."/>
            <person name="Mardanov A.V."/>
            <person name="Beletsky A.V."/>
            <person name="Karnachuk O.V."/>
            <person name="Ravin N.V."/>
        </authorList>
    </citation>
    <scope>NUCLEOTIDE SEQUENCE [LARGE SCALE GENOMIC DNA]</scope>
    <source>
        <strain evidence="8">Ch88</strain>
    </source>
</reference>
<comment type="similarity">
    <text evidence="1">Belongs to the prefoldin subunit alpha family.</text>
</comment>
<dbReference type="GO" id="GO:0005737">
    <property type="term" value="C:cytoplasm"/>
    <property type="evidence" value="ECO:0007669"/>
    <property type="project" value="UniProtKB-SubCell"/>
</dbReference>